<evidence type="ECO:0000256" key="6">
    <source>
        <dbReference type="ARBA" id="ARBA00047942"/>
    </source>
</evidence>
<evidence type="ECO:0000259" key="7">
    <source>
        <dbReference type="Pfam" id="PF02384"/>
    </source>
</evidence>
<evidence type="ECO:0000256" key="3">
    <source>
        <dbReference type="ARBA" id="ARBA00022679"/>
    </source>
</evidence>
<evidence type="ECO:0000313" key="9">
    <source>
        <dbReference type="Proteomes" id="UP001217945"/>
    </source>
</evidence>
<dbReference type="PANTHER" id="PTHR33841:SF6">
    <property type="entry name" value="TYPE II METHYLTRANSFERASE M.HINDII"/>
    <property type="match status" value="1"/>
</dbReference>
<dbReference type="GO" id="GO:0008170">
    <property type="term" value="F:N-methyltransferase activity"/>
    <property type="evidence" value="ECO:0007669"/>
    <property type="project" value="InterPro"/>
</dbReference>
<dbReference type="Pfam" id="PF02384">
    <property type="entry name" value="N6_Mtase"/>
    <property type="match status" value="1"/>
</dbReference>
<dbReference type="GO" id="GO:0032259">
    <property type="term" value="P:methylation"/>
    <property type="evidence" value="ECO:0007669"/>
    <property type="project" value="UniProtKB-KW"/>
</dbReference>
<evidence type="ECO:0000256" key="2">
    <source>
        <dbReference type="ARBA" id="ARBA00022603"/>
    </source>
</evidence>
<name>A0AAW6JHP3_LIMRT</name>
<dbReference type="InterPro" id="IPR003356">
    <property type="entry name" value="DNA_methylase_A-5"/>
</dbReference>
<dbReference type="EMBL" id="JAQTKT010000001">
    <property type="protein sequence ID" value="MDD1383202.1"/>
    <property type="molecule type" value="Genomic_DNA"/>
</dbReference>
<dbReference type="GO" id="GO:0009007">
    <property type="term" value="F:site-specific DNA-methyltransferase (adenine-specific) activity"/>
    <property type="evidence" value="ECO:0007669"/>
    <property type="project" value="UniProtKB-EC"/>
</dbReference>
<protein>
    <recommendedName>
        <fullName evidence="1">site-specific DNA-methyltransferase (adenine-specific)</fullName>
        <ecNumber evidence="1">2.1.1.72</ecNumber>
    </recommendedName>
</protein>
<dbReference type="GO" id="GO:0009307">
    <property type="term" value="P:DNA restriction-modification system"/>
    <property type="evidence" value="ECO:0007669"/>
    <property type="project" value="UniProtKB-KW"/>
</dbReference>
<dbReference type="InterPro" id="IPR050953">
    <property type="entry name" value="N4_N6_ade-DNA_methylase"/>
</dbReference>
<dbReference type="PANTHER" id="PTHR33841">
    <property type="entry name" value="DNA METHYLTRANSFERASE YEEA-RELATED"/>
    <property type="match status" value="1"/>
</dbReference>
<evidence type="ECO:0000256" key="5">
    <source>
        <dbReference type="ARBA" id="ARBA00023125"/>
    </source>
</evidence>
<keyword evidence="2 8" id="KW-0489">Methyltransferase</keyword>
<evidence type="ECO:0000313" key="8">
    <source>
        <dbReference type="EMBL" id="MDD1383202.1"/>
    </source>
</evidence>
<dbReference type="InterPro" id="IPR029063">
    <property type="entry name" value="SAM-dependent_MTases_sf"/>
</dbReference>
<organism evidence="8 9">
    <name type="scientific">Limosilactobacillus reuteri</name>
    <name type="common">Lactobacillus reuteri</name>
    <dbReference type="NCBI Taxonomy" id="1598"/>
    <lineage>
        <taxon>Bacteria</taxon>
        <taxon>Bacillati</taxon>
        <taxon>Bacillota</taxon>
        <taxon>Bacilli</taxon>
        <taxon>Lactobacillales</taxon>
        <taxon>Lactobacillaceae</taxon>
        <taxon>Limosilactobacillus</taxon>
    </lineage>
</organism>
<comment type="caution">
    <text evidence="8">The sequence shown here is derived from an EMBL/GenBank/DDBJ whole genome shotgun (WGS) entry which is preliminary data.</text>
</comment>
<evidence type="ECO:0000256" key="4">
    <source>
        <dbReference type="ARBA" id="ARBA00022747"/>
    </source>
</evidence>
<dbReference type="SUPFAM" id="SSF53335">
    <property type="entry name" value="S-adenosyl-L-methionine-dependent methyltransferases"/>
    <property type="match status" value="1"/>
</dbReference>
<dbReference type="Gene3D" id="3.40.50.150">
    <property type="entry name" value="Vaccinia Virus protein VP39"/>
    <property type="match status" value="1"/>
</dbReference>
<comment type="catalytic activity">
    <reaction evidence="6">
        <text>a 2'-deoxyadenosine in DNA + S-adenosyl-L-methionine = an N(6)-methyl-2'-deoxyadenosine in DNA + S-adenosyl-L-homocysteine + H(+)</text>
        <dbReference type="Rhea" id="RHEA:15197"/>
        <dbReference type="Rhea" id="RHEA-COMP:12418"/>
        <dbReference type="Rhea" id="RHEA-COMP:12419"/>
        <dbReference type="ChEBI" id="CHEBI:15378"/>
        <dbReference type="ChEBI" id="CHEBI:57856"/>
        <dbReference type="ChEBI" id="CHEBI:59789"/>
        <dbReference type="ChEBI" id="CHEBI:90615"/>
        <dbReference type="ChEBI" id="CHEBI:90616"/>
        <dbReference type="EC" id="2.1.1.72"/>
    </reaction>
</comment>
<dbReference type="AlphaFoldDB" id="A0AAW6JHP3"/>
<dbReference type="EC" id="2.1.1.72" evidence="1"/>
<keyword evidence="3" id="KW-0808">Transferase</keyword>
<proteinExistence type="predicted"/>
<reference evidence="8" key="1">
    <citation type="submission" date="2023-02" db="EMBL/GenBank/DDBJ databases">
        <title>Complete genome sequence of Limosilactobacillus reuteri SRCM217616 isolated from Bos taurus feces.</title>
        <authorList>
            <person name="Yang H.-G."/>
            <person name="Kim J.-W."/>
            <person name="Ha G.-S."/>
            <person name="Yang H.-J."/>
            <person name="Jeong D.-Y."/>
        </authorList>
    </citation>
    <scope>NUCLEOTIDE SEQUENCE</scope>
    <source>
        <strain evidence="8">SRCM217616</strain>
    </source>
</reference>
<keyword evidence="5" id="KW-0238">DNA-binding</keyword>
<dbReference type="PRINTS" id="PR00507">
    <property type="entry name" value="N12N6MTFRASE"/>
</dbReference>
<dbReference type="Proteomes" id="UP001217945">
    <property type="component" value="Unassembled WGS sequence"/>
</dbReference>
<dbReference type="RefSeq" id="WP_152697445.1">
    <property type="nucleotide sequence ID" value="NZ_JAJGWP010000252.1"/>
</dbReference>
<gene>
    <name evidence="8" type="ORF">PSQ53_09820</name>
</gene>
<evidence type="ECO:0000256" key="1">
    <source>
        <dbReference type="ARBA" id="ARBA00011900"/>
    </source>
</evidence>
<feature type="domain" description="DNA methylase adenine-specific" evidence="7">
    <location>
        <begin position="10"/>
        <end position="151"/>
    </location>
</feature>
<dbReference type="GO" id="GO:0003677">
    <property type="term" value="F:DNA binding"/>
    <property type="evidence" value="ECO:0007669"/>
    <property type="project" value="UniProtKB-KW"/>
</dbReference>
<sequence>MNEKIIKSSDRVKDHGEVFTPKRIVDLMLDQPEIMKKINNLHATFLEPSAGEGAFLVELLKRKLKVAMSQSKSARAFNTNSLIALSTLYGIEFLEDNVEMLVMNMILTFNQEYEKIIQSKYNSKANKYVEDSAKIIIQANMQQGDTLKQITASGDPIIFSEWNDIGGNPRKVQRTEYTFEAIVNQDGPTGSVKNSYKQLDLFASNEDAEITEPEKVNYIPCKWTDIYLREIRVE</sequence>
<accession>A0AAW6JHP3</accession>
<keyword evidence="4" id="KW-0680">Restriction system</keyword>